<evidence type="ECO:0000313" key="2">
    <source>
        <dbReference type="Proteomes" id="UP000735302"/>
    </source>
</evidence>
<sequence>MTDQAQSTSALRLTTVQFLAGDDKASTGNTSAQAVLIPYLITVTDIVDRKEKEKSRPFGNSVCSVDNTISKDVSKDKKRNMVVAFHRC</sequence>
<name>A0AAV3ZRB3_9GAST</name>
<protein>
    <submittedName>
        <fullName evidence="1">Uncharacterized protein</fullName>
    </submittedName>
</protein>
<gene>
    <name evidence="1" type="ORF">PoB_002388800</name>
</gene>
<dbReference type="EMBL" id="BLXT01002759">
    <property type="protein sequence ID" value="GFN97382.1"/>
    <property type="molecule type" value="Genomic_DNA"/>
</dbReference>
<dbReference type="Proteomes" id="UP000735302">
    <property type="component" value="Unassembled WGS sequence"/>
</dbReference>
<dbReference type="AlphaFoldDB" id="A0AAV3ZRB3"/>
<organism evidence="1 2">
    <name type="scientific">Plakobranchus ocellatus</name>
    <dbReference type="NCBI Taxonomy" id="259542"/>
    <lineage>
        <taxon>Eukaryota</taxon>
        <taxon>Metazoa</taxon>
        <taxon>Spiralia</taxon>
        <taxon>Lophotrochozoa</taxon>
        <taxon>Mollusca</taxon>
        <taxon>Gastropoda</taxon>
        <taxon>Heterobranchia</taxon>
        <taxon>Euthyneura</taxon>
        <taxon>Panpulmonata</taxon>
        <taxon>Sacoglossa</taxon>
        <taxon>Placobranchoidea</taxon>
        <taxon>Plakobranchidae</taxon>
        <taxon>Plakobranchus</taxon>
    </lineage>
</organism>
<reference evidence="1 2" key="1">
    <citation type="journal article" date="2021" name="Elife">
        <title>Chloroplast acquisition without the gene transfer in kleptoplastic sea slugs, Plakobranchus ocellatus.</title>
        <authorList>
            <person name="Maeda T."/>
            <person name="Takahashi S."/>
            <person name="Yoshida T."/>
            <person name="Shimamura S."/>
            <person name="Takaki Y."/>
            <person name="Nagai Y."/>
            <person name="Toyoda A."/>
            <person name="Suzuki Y."/>
            <person name="Arimoto A."/>
            <person name="Ishii H."/>
            <person name="Satoh N."/>
            <person name="Nishiyama T."/>
            <person name="Hasebe M."/>
            <person name="Maruyama T."/>
            <person name="Minagawa J."/>
            <person name="Obokata J."/>
            <person name="Shigenobu S."/>
        </authorList>
    </citation>
    <scope>NUCLEOTIDE SEQUENCE [LARGE SCALE GENOMIC DNA]</scope>
</reference>
<proteinExistence type="predicted"/>
<accession>A0AAV3ZRB3</accession>
<keyword evidence="2" id="KW-1185">Reference proteome</keyword>
<comment type="caution">
    <text evidence="1">The sequence shown here is derived from an EMBL/GenBank/DDBJ whole genome shotgun (WGS) entry which is preliminary data.</text>
</comment>
<evidence type="ECO:0000313" key="1">
    <source>
        <dbReference type="EMBL" id="GFN97382.1"/>
    </source>
</evidence>